<organism evidence="2 3">
    <name type="scientific">Panicum virgatum</name>
    <name type="common">Blackwell switchgrass</name>
    <dbReference type="NCBI Taxonomy" id="38727"/>
    <lineage>
        <taxon>Eukaryota</taxon>
        <taxon>Viridiplantae</taxon>
        <taxon>Streptophyta</taxon>
        <taxon>Embryophyta</taxon>
        <taxon>Tracheophyta</taxon>
        <taxon>Spermatophyta</taxon>
        <taxon>Magnoliopsida</taxon>
        <taxon>Liliopsida</taxon>
        <taxon>Poales</taxon>
        <taxon>Poaceae</taxon>
        <taxon>PACMAD clade</taxon>
        <taxon>Panicoideae</taxon>
        <taxon>Panicodae</taxon>
        <taxon>Paniceae</taxon>
        <taxon>Panicinae</taxon>
        <taxon>Panicum</taxon>
        <taxon>Panicum sect. Hiantes</taxon>
    </lineage>
</organism>
<feature type="region of interest" description="Disordered" evidence="1">
    <location>
        <begin position="1"/>
        <end position="30"/>
    </location>
</feature>
<evidence type="ECO:0000313" key="3">
    <source>
        <dbReference type="Proteomes" id="UP000823388"/>
    </source>
</evidence>
<protein>
    <submittedName>
        <fullName evidence="2">Uncharacterized protein</fullName>
    </submittedName>
</protein>
<gene>
    <name evidence="2" type="ORF">PVAP13_4KG401900</name>
</gene>
<keyword evidence="3" id="KW-1185">Reference proteome</keyword>
<evidence type="ECO:0000256" key="1">
    <source>
        <dbReference type="SAM" id="MobiDB-lite"/>
    </source>
</evidence>
<dbReference type="Proteomes" id="UP000823388">
    <property type="component" value="Chromosome 4K"/>
</dbReference>
<reference evidence="2" key="1">
    <citation type="submission" date="2020-05" db="EMBL/GenBank/DDBJ databases">
        <title>WGS assembly of Panicum virgatum.</title>
        <authorList>
            <person name="Lovell J.T."/>
            <person name="Jenkins J."/>
            <person name="Shu S."/>
            <person name="Juenger T.E."/>
            <person name="Schmutz J."/>
        </authorList>
    </citation>
    <scope>NUCLEOTIDE SEQUENCE</scope>
    <source>
        <strain evidence="2">AP13</strain>
    </source>
</reference>
<name>A0A8T0TP10_PANVG</name>
<dbReference type="EMBL" id="CM029043">
    <property type="protein sequence ID" value="KAG2613781.1"/>
    <property type="molecule type" value="Genomic_DNA"/>
</dbReference>
<feature type="compositionally biased region" description="Low complexity" evidence="1">
    <location>
        <begin position="11"/>
        <end position="20"/>
    </location>
</feature>
<accession>A0A8T0TP10</accession>
<proteinExistence type="predicted"/>
<comment type="caution">
    <text evidence="2">The sequence shown here is derived from an EMBL/GenBank/DDBJ whole genome shotgun (WGS) entry which is preliminary data.</text>
</comment>
<sequence>MPTSSSPPRPSSTSSAPTTAQPGLPGQMVVPHGNKERCFADLEGIRFATTCASRALHFSGMFSDIVGHFGWDLIMNIECLSWNKNFLALESMICPEKKNHPM</sequence>
<evidence type="ECO:0000313" key="2">
    <source>
        <dbReference type="EMBL" id="KAG2613781.1"/>
    </source>
</evidence>
<feature type="compositionally biased region" description="Pro residues" evidence="1">
    <location>
        <begin position="1"/>
        <end position="10"/>
    </location>
</feature>
<dbReference type="AlphaFoldDB" id="A0A8T0TP10"/>